<accession>A0A212JXH6</accession>
<reference evidence="1" key="1">
    <citation type="submission" date="2016-04" db="EMBL/GenBank/DDBJ databases">
        <authorList>
            <person name="Evans L.H."/>
            <person name="Alamgir A."/>
            <person name="Owens N."/>
            <person name="Weber N.D."/>
            <person name="Virtaneva K."/>
            <person name="Barbian K."/>
            <person name="Babar A."/>
            <person name="Rosenke K."/>
        </authorList>
    </citation>
    <scope>NUCLEOTIDE SEQUENCE</scope>
    <source>
        <strain evidence="1">86-1</strain>
    </source>
</reference>
<name>A0A212JXH6_9BACT</name>
<dbReference type="AlphaFoldDB" id="A0A212JXH6"/>
<protein>
    <submittedName>
        <fullName evidence="1">Uncharacterized protein</fullName>
    </submittedName>
</protein>
<gene>
    <name evidence="1" type="ORF">KL86DYS1_30772</name>
</gene>
<proteinExistence type="predicted"/>
<sequence length="492" mass="58330">MSKINSLILLIKSLSKSEKKAVYVRSNLNNAPKEYITLFKFIDKDNINDTAKLAQLLKEKYPKAFFPAITSYLYSFILKILVDIKQNQDAVYSLYNSISAANILYERNLYSDYRAMLEKLICKAKDIENYYLLLILERMELSFFIKEGFDGLSEKEILDKQHKVNETLKTIRQINEQSTLYELLRFYLENKPTSNNLSSRQLFNDLVVSEMSLVSNLKHDVFEINKLHQLFQAHYLISTGDYRSAFNCFIELNNMFEQNRHLWNNPPAYYMFVLEGVLESLRGIRKFDKMPYFLDKLKQLTGYSIYFQAELQSIDFIYSVVPYTDTKDYANSLLIIEEYKDFLFSKRGLLNPQRDLQISLILSIIYLMTRDYSLAKKQLTHIISADTYESVWLFRLIQLINLLIYYELNDFEFVTSSIRAIKRQNRIKNRKSKIEKVLFRFLNTDLFSLSKTKKEALYKKFQAELDNIAYVDDDAMLLSKFDFKEWILVHLR</sequence>
<dbReference type="RefSeq" id="WP_296942840.1">
    <property type="nucleotide sequence ID" value="NZ_LT599032.1"/>
</dbReference>
<organism evidence="1">
    <name type="scientific">uncultured Dysgonomonas sp</name>
    <dbReference type="NCBI Taxonomy" id="206096"/>
    <lineage>
        <taxon>Bacteria</taxon>
        <taxon>Pseudomonadati</taxon>
        <taxon>Bacteroidota</taxon>
        <taxon>Bacteroidia</taxon>
        <taxon>Bacteroidales</taxon>
        <taxon>Dysgonomonadaceae</taxon>
        <taxon>Dysgonomonas</taxon>
        <taxon>environmental samples</taxon>
    </lineage>
</organism>
<evidence type="ECO:0000313" key="1">
    <source>
        <dbReference type="EMBL" id="SBW04184.1"/>
    </source>
</evidence>
<dbReference type="EMBL" id="FLUM01000003">
    <property type="protein sequence ID" value="SBW04184.1"/>
    <property type="molecule type" value="Genomic_DNA"/>
</dbReference>